<dbReference type="GO" id="GO:0008422">
    <property type="term" value="F:beta-glucosidase activity"/>
    <property type="evidence" value="ECO:0007669"/>
    <property type="project" value="UniProtKB-ARBA"/>
</dbReference>
<reference evidence="6" key="1">
    <citation type="submission" date="2019-07" db="EMBL/GenBank/DDBJ databases">
        <authorList>
            <person name="Wongkuna S."/>
            <person name="Scaria J."/>
        </authorList>
    </citation>
    <scope>NUCLEOTIDE SEQUENCE [LARGE SCALE GENOMIC DNA]</scope>
    <source>
        <strain evidence="6">SW178</strain>
    </source>
</reference>
<dbReference type="SUPFAM" id="SSF52279">
    <property type="entry name" value="Beta-D-glucan exohydrolase, C-terminal domain"/>
    <property type="match status" value="1"/>
</dbReference>
<organism evidence="6 7">
    <name type="scientific">Mediterraneibacter catenae</name>
    <dbReference type="NCBI Taxonomy" id="2594882"/>
    <lineage>
        <taxon>Bacteria</taxon>
        <taxon>Bacillati</taxon>
        <taxon>Bacillota</taxon>
        <taxon>Clostridia</taxon>
        <taxon>Lachnospirales</taxon>
        <taxon>Lachnospiraceae</taxon>
        <taxon>Mediterraneibacter</taxon>
    </lineage>
</organism>
<dbReference type="InterPro" id="IPR026891">
    <property type="entry name" value="Fn3-like"/>
</dbReference>
<evidence type="ECO:0000313" key="6">
    <source>
        <dbReference type="EMBL" id="KAA8502393.1"/>
    </source>
</evidence>
<dbReference type="Pfam" id="PF14310">
    <property type="entry name" value="Fn3-like"/>
    <property type="match status" value="1"/>
</dbReference>
<dbReference type="Pfam" id="PF00933">
    <property type="entry name" value="Glyco_hydro_3"/>
    <property type="match status" value="1"/>
</dbReference>
<accession>A0A5M9I0G5</accession>
<name>A0A5M9I0G5_9FIRM</name>
<keyword evidence="4" id="KW-0326">Glycosidase</keyword>
<evidence type="ECO:0000259" key="5">
    <source>
        <dbReference type="SMART" id="SM01217"/>
    </source>
</evidence>
<dbReference type="OrthoDB" id="98455at2"/>
<dbReference type="Proteomes" id="UP000322025">
    <property type="component" value="Unassembled WGS sequence"/>
</dbReference>
<evidence type="ECO:0000256" key="3">
    <source>
        <dbReference type="ARBA" id="ARBA00023277"/>
    </source>
</evidence>
<dbReference type="EMBL" id="VMSO01000002">
    <property type="protein sequence ID" value="KAA8502393.1"/>
    <property type="molecule type" value="Genomic_DNA"/>
</dbReference>
<dbReference type="PROSITE" id="PS00775">
    <property type="entry name" value="GLYCOSYL_HYDROL_F3"/>
    <property type="match status" value="1"/>
</dbReference>
<dbReference type="InterPro" id="IPR001764">
    <property type="entry name" value="Glyco_hydro_3_N"/>
</dbReference>
<keyword evidence="7" id="KW-1185">Reference proteome</keyword>
<dbReference type="Gene3D" id="3.20.20.300">
    <property type="entry name" value="Glycoside hydrolase, family 3, N-terminal domain"/>
    <property type="match status" value="1"/>
</dbReference>
<dbReference type="Gene3D" id="2.60.40.10">
    <property type="entry name" value="Immunoglobulins"/>
    <property type="match status" value="1"/>
</dbReference>
<dbReference type="Pfam" id="PF01915">
    <property type="entry name" value="Glyco_hydro_3_C"/>
    <property type="match status" value="1"/>
</dbReference>
<dbReference type="InterPro" id="IPR002772">
    <property type="entry name" value="Glyco_hydro_3_C"/>
</dbReference>
<comment type="similarity">
    <text evidence="1 4">Belongs to the glycosyl hydrolase 3 family.</text>
</comment>
<dbReference type="InterPro" id="IPR036881">
    <property type="entry name" value="Glyco_hydro_3_C_sf"/>
</dbReference>
<comment type="caution">
    <text evidence="6">The sequence shown here is derived from an EMBL/GenBank/DDBJ whole genome shotgun (WGS) entry which is preliminary data.</text>
</comment>
<sequence>MEKEKIRELIGQLTLEEKAGLTSGQDNWFTKAVERLGIPAVRTSDGPNGLRTQEGDTNGLNEELSREAVCFPTASASAASFDTALLEEMGHELGKEAQAFGVDVILGPGVNMKRSPLCGRNFEYFSEDPHLAGKLGAAFVKGAQAEGVGTSLKHFFANSQEHRRMDSSSKMDERTMREIYLSAFETVVKEAQPWTVMASYNKIDGIYSTANKKYLTDVLRKEWGFDGLVMSDWGATHDRVAAVLAGCDLTMPAENTDQMLVKAVEEGRLKESDLDTCCERILALAFQAAENRKEDVVFDYEGGHALARKIADESFVLLKNEGALLPLDKQIKTAFIGAFAESPRYQGGGSSHVTSRNVVSALKAAENANLDVTYAPGYDLKTGETTEELIQEAVAKAGEADAAVVFAGLPDSMESEGVDRRHMRMPEGHNRLIREVCRANPNTVVVLHHGSPVEMPWITEPKAVLDAYLSGEAVGEAVVDILYGDVNPSGHLAETFPIRLEDNPSYLSYFGENGTVRYQEGIFTGYRYYTTKKMPVLFPFGHGLSYTSYKYSDLQVSSESLSVGEPLTVSVKVKNTGDRSGKALIQLYVSPEHVEMIRPVRELKAFAKVELKPGETKEVLLELPARAFQFWSEQIHGWWTEKGKFTIQICENAEKVILEKTVDMDAEPLPPVGGYTTGTPMGEFAKTKKGYHFLNENISYLVMGMAQAGFIPKEVMPMLESIPGGITLDTIRMMGQRMNVDAAGSDGVSTLMNQALGILYNFLPEEKKEELNRLIDELNEVTK</sequence>
<evidence type="ECO:0000256" key="1">
    <source>
        <dbReference type="ARBA" id="ARBA00005336"/>
    </source>
</evidence>
<evidence type="ECO:0000256" key="4">
    <source>
        <dbReference type="RuleBase" id="RU361161"/>
    </source>
</evidence>
<feature type="domain" description="Fibronectin type III-like" evidence="5">
    <location>
        <begin position="583"/>
        <end position="653"/>
    </location>
</feature>
<dbReference type="SMART" id="SM01217">
    <property type="entry name" value="Fn3_like"/>
    <property type="match status" value="1"/>
</dbReference>
<dbReference type="AlphaFoldDB" id="A0A5M9I0G5"/>
<dbReference type="InterPro" id="IPR019800">
    <property type="entry name" value="Glyco_hydro_3_AS"/>
</dbReference>
<dbReference type="RefSeq" id="WP_150310125.1">
    <property type="nucleotide sequence ID" value="NZ_VMSO01000002.1"/>
</dbReference>
<evidence type="ECO:0000256" key="2">
    <source>
        <dbReference type="ARBA" id="ARBA00022801"/>
    </source>
</evidence>
<keyword evidence="3" id="KW-0119">Carbohydrate metabolism</keyword>
<dbReference type="InterPro" id="IPR017853">
    <property type="entry name" value="GH"/>
</dbReference>
<dbReference type="InterPro" id="IPR050288">
    <property type="entry name" value="Cellulose_deg_GH3"/>
</dbReference>
<evidence type="ECO:0000313" key="7">
    <source>
        <dbReference type="Proteomes" id="UP000322025"/>
    </source>
</evidence>
<keyword evidence="2 4" id="KW-0378">Hydrolase</keyword>
<dbReference type="PRINTS" id="PR00133">
    <property type="entry name" value="GLHYDRLASE3"/>
</dbReference>
<dbReference type="InterPro" id="IPR013783">
    <property type="entry name" value="Ig-like_fold"/>
</dbReference>
<dbReference type="PANTHER" id="PTHR42715:SF10">
    <property type="entry name" value="BETA-GLUCOSIDASE"/>
    <property type="match status" value="1"/>
</dbReference>
<proteinExistence type="inferred from homology"/>
<dbReference type="GO" id="GO:0005975">
    <property type="term" value="P:carbohydrate metabolic process"/>
    <property type="evidence" value="ECO:0007669"/>
    <property type="project" value="InterPro"/>
</dbReference>
<dbReference type="SUPFAM" id="SSF51445">
    <property type="entry name" value="(Trans)glycosidases"/>
    <property type="match status" value="1"/>
</dbReference>
<dbReference type="PANTHER" id="PTHR42715">
    <property type="entry name" value="BETA-GLUCOSIDASE"/>
    <property type="match status" value="1"/>
</dbReference>
<protein>
    <submittedName>
        <fullName evidence="6">Glycosyl hydrolase</fullName>
    </submittedName>
</protein>
<gene>
    <name evidence="6" type="ORF">FNY66_01790</name>
</gene>
<dbReference type="FunFam" id="2.60.40.10:FF:000495">
    <property type="entry name" value="Periplasmic beta-glucosidase"/>
    <property type="match status" value="1"/>
</dbReference>
<dbReference type="InterPro" id="IPR036962">
    <property type="entry name" value="Glyco_hydro_3_N_sf"/>
</dbReference>
<dbReference type="Gene3D" id="3.40.50.1700">
    <property type="entry name" value="Glycoside hydrolase family 3 C-terminal domain"/>
    <property type="match status" value="1"/>
</dbReference>